<feature type="domain" description="IclR-ED" evidence="1">
    <location>
        <begin position="40"/>
        <end position="263"/>
    </location>
</feature>
<dbReference type="AlphaFoldDB" id="A0AAJ3NST8"/>
<keyword evidence="3" id="KW-1185">Reference proteome</keyword>
<dbReference type="InterPro" id="IPR029016">
    <property type="entry name" value="GAF-like_dom_sf"/>
</dbReference>
<organism evidence="2 3">
    <name type="scientific">Mycobacterium saskatchewanense</name>
    <dbReference type="NCBI Taxonomy" id="220927"/>
    <lineage>
        <taxon>Bacteria</taxon>
        <taxon>Bacillati</taxon>
        <taxon>Actinomycetota</taxon>
        <taxon>Actinomycetes</taxon>
        <taxon>Mycobacteriales</taxon>
        <taxon>Mycobacteriaceae</taxon>
        <taxon>Mycobacterium</taxon>
        <taxon>Mycobacterium simiae complex</taxon>
    </lineage>
</organism>
<protein>
    <recommendedName>
        <fullName evidence="1">IclR-ED domain-containing protein</fullName>
    </recommendedName>
</protein>
<dbReference type="SUPFAM" id="SSF55781">
    <property type="entry name" value="GAF domain-like"/>
    <property type="match status" value="2"/>
</dbReference>
<dbReference type="GO" id="GO:0003677">
    <property type="term" value="F:DNA binding"/>
    <property type="evidence" value="ECO:0007669"/>
    <property type="project" value="TreeGrafter"/>
</dbReference>
<dbReference type="PANTHER" id="PTHR30136">
    <property type="entry name" value="HELIX-TURN-HELIX TRANSCRIPTIONAL REGULATOR, ICLR FAMILY"/>
    <property type="match status" value="1"/>
</dbReference>
<dbReference type="GO" id="GO:0045892">
    <property type="term" value="P:negative regulation of DNA-templated transcription"/>
    <property type="evidence" value="ECO:0007669"/>
    <property type="project" value="TreeGrafter"/>
</dbReference>
<gene>
    <name evidence="2" type="ORF">AWC23_08470</name>
</gene>
<dbReference type="Proteomes" id="UP000193387">
    <property type="component" value="Unassembled WGS sequence"/>
</dbReference>
<dbReference type="PROSITE" id="PS51078">
    <property type="entry name" value="ICLR_ED"/>
    <property type="match status" value="1"/>
</dbReference>
<dbReference type="InterPro" id="IPR014757">
    <property type="entry name" value="Tscrpt_reg_IclR_C"/>
</dbReference>
<dbReference type="Gene3D" id="3.30.450.40">
    <property type="match status" value="2"/>
</dbReference>
<dbReference type="EMBL" id="LQPR01000021">
    <property type="protein sequence ID" value="ORW72882.1"/>
    <property type="molecule type" value="Genomic_DNA"/>
</dbReference>
<dbReference type="GO" id="GO:0003700">
    <property type="term" value="F:DNA-binding transcription factor activity"/>
    <property type="evidence" value="ECO:0007669"/>
    <property type="project" value="TreeGrafter"/>
</dbReference>
<name>A0AAJ3NST8_9MYCO</name>
<sequence>MPAGDHFHVLGRVRDLAAADAALPLIFFQGGYGRFSPASMVAIPEPDVIGYLQHADLARDEMEALAAELDAEVLSTAMVGDQLVVIAGAGNPAAGSPRTRVGQRSPLVPPLGTLFVAAAGDVAERAWLDRAGPSLSENQRDSYRAMLERVRARGWSVTLASNTQLELERIYHHYTNTDRSPGDADRIRELIASVAEHYEPAILDSDRPLDVRMISVPVVDQTGSLRLLLSVWGLPSPLTGREIESCSARLQLSAARIGAIAPNRLPHS</sequence>
<evidence type="ECO:0000313" key="2">
    <source>
        <dbReference type="EMBL" id="ORW72882.1"/>
    </source>
</evidence>
<dbReference type="InterPro" id="IPR050707">
    <property type="entry name" value="HTH_MetabolicPath_Reg"/>
</dbReference>
<evidence type="ECO:0000259" key="1">
    <source>
        <dbReference type="PROSITE" id="PS51078"/>
    </source>
</evidence>
<accession>A0AAJ3NST8</accession>
<comment type="caution">
    <text evidence="2">The sequence shown here is derived from an EMBL/GenBank/DDBJ whole genome shotgun (WGS) entry which is preliminary data.</text>
</comment>
<proteinExistence type="predicted"/>
<reference evidence="2 3" key="1">
    <citation type="submission" date="2016-01" db="EMBL/GenBank/DDBJ databases">
        <title>The new phylogeny of the genus Mycobacterium.</title>
        <authorList>
            <person name="Tarcisio F."/>
            <person name="Conor M."/>
            <person name="Antonella G."/>
            <person name="Elisabetta G."/>
            <person name="Giulia F.S."/>
            <person name="Sara T."/>
            <person name="Anna F."/>
            <person name="Clotilde B."/>
            <person name="Roberto B."/>
            <person name="Veronica D.S."/>
            <person name="Fabio R."/>
            <person name="Monica P."/>
            <person name="Olivier J."/>
            <person name="Enrico T."/>
            <person name="Nicola S."/>
        </authorList>
    </citation>
    <scope>NUCLEOTIDE SEQUENCE [LARGE SCALE GENOMIC DNA]</scope>
    <source>
        <strain evidence="2 3">DSM 44616</strain>
    </source>
</reference>
<dbReference type="PANTHER" id="PTHR30136:SF35">
    <property type="entry name" value="HTH-TYPE TRANSCRIPTIONAL REGULATOR RV1719"/>
    <property type="match status" value="1"/>
</dbReference>
<evidence type="ECO:0000313" key="3">
    <source>
        <dbReference type="Proteomes" id="UP000193387"/>
    </source>
</evidence>